<dbReference type="Pfam" id="PF24864">
    <property type="entry name" value="DUF7730"/>
    <property type="match status" value="1"/>
</dbReference>
<accession>A0A5N7BIN3</accession>
<organism evidence="2 3">
    <name type="scientific">Aspergillus bertholletiae</name>
    <dbReference type="NCBI Taxonomy" id="1226010"/>
    <lineage>
        <taxon>Eukaryota</taxon>
        <taxon>Fungi</taxon>
        <taxon>Dikarya</taxon>
        <taxon>Ascomycota</taxon>
        <taxon>Pezizomycotina</taxon>
        <taxon>Eurotiomycetes</taxon>
        <taxon>Eurotiomycetidae</taxon>
        <taxon>Eurotiales</taxon>
        <taxon>Aspergillaceae</taxon>
        <taxon>Aspergillus</taxon>
        <taxon>Aspergillus subgen. Circumdati</taxon>
    </lineage>
</organism>
<feature type="domain" description="DUF7730" evidence="1">
    <location>
        <begin position="8"/>
        <end position="70"/>
    </location>
</feature>
<dbReference type="InterPro" id="IPR056632">
    <property type="entry name" value="DUF7730"/>
</dbReference>
<dbReference type="EMBL" id="ML736169">
    <property type="protein sequence ID" value="KAE8381605.1"/>
    <property type="molecule type" value="Genomic_DNA"/>
</dbReference>
<evidence type="ECO:0000259" key="1">
    <source>
        <dbReference type="Pfam" id="PF24864"/>
    </source>
</evidence>
<name>A0A5N7BIN3_9EURO</name>
<evidence type="ECO:0000313" key="3">
    <source>
        <dbReference type="Proteomes" id="UP000326198"/>
    </source>
</evidence>
<dbReference type="AlphaFoldDB" id="A0A5N7BIN3"/>
<protein>
    <recommendedName>
        <fullName evidence="1">DUF7730 domain-containing protein</fullName>
    </recommendedName>
</protein>
<proteinExistence type="predicted"/>
<gene>
    <name evidence="2" type="ORF">BDV26DRAFT_289247</name>
</gene>
<keyword evidence="3" id="KW-1185">Reference proteome</keyword>
<dbReference type="OrthoDB" id="5272396at2759"/>
<evidence type="ECO:0000313" key="2">
    <source>
        <dbReference type="EMBL" id="KAE8381605.1"/>
    </source>
</evidence>
<dbReference type="Proteomes" id="UP000326198">
    <property type="component" value="Unassembled WGS sequence"/>
</dbReference>
<reference evidence="2 3" key="1">
    <citation type="submission" date="2019-04" db="EMBL/GenBank/DDBJ databases">
        <title>Friends and foes A comparative genomics studyof 23 Aspergillus species from section Flavi.</title>
        <authorList>
            <consortium name="DOE Joint Genome Institute"/>
            <person name="Kjaerbolling I."/>
            <person name="Vesth T."/>
            <person name="Frisvad J.C."/>
            <person name="Nybo J.L."/>
            <person name="Theobald S."/>
            <person name="Kildgaard S."/>
            <person name="Isbrandt T."/>
            <person name="Kuo A."/>
            <person name="Sato A."/>
            <person name="Lyhne E.K."/>
            <person name="Kogle M.E."/>
            <person name="Wiebenga A."/>
            <person name="Kun R.S."/>
            <person name="Lubbers R.J."/>
            <person name="Makela M.R."/>
            <person name="Barry K."/>
            <person name="Chovatia M."/>
            <person name="Clum A."/>
            <person name="Daum C."/>
            <person name="Haridas S."/>
            <person name="He G."/>
            <person name="LaButti K."/>
            <person name="Lipzen A."/>
            <person name="Mondo S."/>
            <person name="Riley R."/>
            <person name="Salamov A."/>
            <person name="Simmons B.A."/>
            <person name="Magnuson J.K."/>
            <person name="Henrissat B."/>
            <person name="Mortensen U.H."/>
            <person name="Larsen T.O."/>
            <person name="Devries R.P."/>
            <person name="Grigoriev I.V."/>
            <person name="Machida M."/>
            <person name="Baker S.E."/>
            <person name="Andersen M.R."/>
        </authorList>
    </citation>
    <scope>NUCLEOTIDE SEQUENCE [LARGE SCALE GENOMIC DNA]</scope>
    <source>
        <strain evidence="2 3">IBT 29228</strain>
    </source>
</reference>
<sequence>MCYSAKEQSQRQGYRQHQYLFLAMLVTCNTTYKEAIPFFYSAAFFAISDITKASNWLYAIGPDQVDVLEMLVTGRWLEAELVCFAEAQSQGIGQFAVFRKVVQVSWRRCRS</sequence>